<evidence type="ECO:0000313" key="2">
    <source>
        <dbReference type="Proteomes" id="UP000793456"/>
    </source>
</evidence>
<sequence length="637" mass="70066">MDASATSGLVPTSDSETLDGQIGFSVITRATHLEDDPFSCQVLILFKSTSVKLRRPSQSVMVMRNPIALQRRQNQMIRLKQSGHIHPAETPTAEVTTVTDDSGSSVAVTILNSDPVTLLTSLASVTLSPPSVEVEASSPEIITFIPESNASSGAESLEDYQDKLEQEGLGENPEVFLSTTQNITDSGPEGKEQEAREGSGESSGESPEVKSGLLLTNPTLSTDHTSEETDDGGTDIPTASDVKITLVPHLTHTPSWEPEPSSSTLQESRSDSGIQRREHGSEGVEEETSTDEPSFKMCTWRPDKEETTGPTLHTDSSDVTLTASSAFTEYFQKDGETAMAASLPAAKESDARQEATSAADSCLENPCLNGGTCVEGESTGCVCLPGYGGDMCQTDLDACEPGWEKFQGFCYRHFSKRQSWEAAEQHCRMCGGHLISVMTPEEQDHINDKYKEYQWIGLNDKTIEGDFRWSDGNPLLYENWYRGQPDSYFLSGEDCAVMVWHDGGRWSDVPCNYHLSYTCKKGVSSCGEPPKIPHAKVFGKKRLRYETNTKVRYYCEDGFAQKLNPVIKCLPGGQWEEPLIICLPTHSMEEDSVTSLPYQHEAVMKVMEVMDIMEVTEVMDTATEKAAPLFWDIKWSV</sequence>
<keyword evidence="2" id="KW-1185">Reference proteome</keyword>
<dbReference type="Proteomes" id="UP000793456">
    <property type="component" value="Chromosome XIV"/>
</dbReference>
<name>A0ACD3QUL1_LARCR</name>
<reference evidence="1" key="1">
    <citation type="submission" date="2018-11" db="EMBL/GenBank/DDBJ databases">
        <title>The sequence and de novo assembly of Larimichthys crocea genome using PacBio and Hi-C technologies.</title>
        <authorList>
            <person name="Xu P."/>
            <person name="Chen B."/>
            <person name="Zhou Z."/>
            <person name="Ke Q."/>
            <person name="Wu Y."/>
            <person name="Bai H."/>
            <person name="Pu F."/>
        </authorList>
    </citation>
    <scope>NUCLEOTIDE SEQUENCE</scope>
    <source>
        <tissue evidence="1">Muscle</tissue>
    </source>
</reference>
<organism evidence="1 2">
    <name type="scientific">Larimichthys crocea</name>
    <name type="common">Large yellow croaker</name>
    <name type="synonym">Pseudosciaena crocea</name>
    <dbReference type="NCBI Taxonomy" id="215358"/>
    <lineage>
        <taxon>Eukaryota</taxon>
        <taxon>Metazoa</taxon>
        <taxon>Chordata</taxon>
        <taxon>Craniata</taxon>
        <taxon>Vertebrata</taxon>
        <taxon>Euteleostomi</taxon>
        <taxon>Actinopterygii</taxon>
        <taxon>Neopterygii</taxon>
        <taxon>Teleostei</taxon>
        <taxon>Neoteleostei</taxon>
        <taxon>Acanthomorphata</taxon>
        <taxon>Eupercaria</taxon>
        <taxon>Sciaenidae</taxon>
        <taxon>Larimichthys</taxon>
    </lineage>
</organism>
<gene>
    <name evidence="1" type="ORF">E3U43_019823</name>
</gene>
<accession>A0ACD3QUL1</accession>
<proteinExistence type="predicted"/>
<dbReference type="EMBL" id="CM011687">
    <property type="protein sequence ID" value="TMS10830.1"/>
    <property type="molecule type" value="Genomic_DNA"/>
</dbReference>
<protein>
    <submittedName>
        <fullName evidence="1">Uncharacterized protein</fullName>
    </submittedName>
</protein>
<evidence type="ECO:0000313" key="1">
    <source>
        <dbReference type="EMBL" id="TMS10830.1"/>
    </source>
</evidence>
<comment type="caution">
    <text evidence="1">The sequence shown here is derived from an EMBL/GenBank/DDBJ whole genome shotgun (WGS) entry which is preliminary data.</text>
</comment>